<evidence type="ECO:0000256" key="1">
    <source>
        <dbReference type="ARBA" id="ARBA00012906"/>
    </source>
</evidence>
<dbReference type="Gene3D" id="1.10.10.10">
    <property type="entry name" value="Winged helix-like DNA-binding domain superfamily/Winged helix DNA-binding domain"/>
    <property type="match status" value="1"/>
</dbReference>
<accession>X1JVL9</accession>
<dbReference type="InterPro" id="IPR036388">
    <property type="entry name" value="WH-like_DNA-bd_sf"/>
</dbReference>
<feature type="non-terminal residue" evidence="13">
    <location>
        <position position="170"/>
    </location>
</feature>
<evidence type="ECO:0000256" key="8">
    <source>
        <dbReference type="ARBA" id="ARBA00022840"/>
    </source>
</evidence>
<dbReference type="SUPFAM" id="SSF52540">
    <property type="entry name" value="P-loop containing nucleoside triphosphate hydrolases"/>
    <property type="match status" value="1"/>
</dbReference>
<comment type="caution">
    <text evidence="13">The sequence shown here is derived from an EMBL/GenBank/DDBJ whole genome shotgun (WGS) entry which is preliminary data.</text>
</comment>
<keyword evidence="6" id="KW-0418">Kinase</keyword>
<dbReference type="GO" id="GO:0051301">
    <property type="term" value="P:cell division"/>
    <property type="evidence" value="ECO:0007669"/>
    <property type="project" value="UniProtKB-KW"/>
</dbReference>
<gene>
    <name evidence="13" type="ORF">S06H3_07476</name>
</gene>
<evidence type="ECO:0000256" key="11">
    <source>
        <dbReference type="ARBA" id="ARBA00048478"/>
    </source>
</evidence>
<evidence type="ECO:0000256" key="7">
    <source>
        <dbReference type="ARBA" id="ARBA00022829"/>
    </source>
</evidence>
<evidence type="ECO:0000259" key="12">
    <source>
        <dbReference type="Pfam" id="PF02224"/>
    </source>
</evidence>
<protein>
    <recommendedName>
        <fullName evidence="1">(d)CMP kinase</fullName>
        <ecNumber evidence="1">2.7.4.25</ecNumber>
    </recommendedName>
</protein>
<dbReference type="Pfam" id="PF02224">
    <property type="entry name" value="Cytidylate_kin"/>
    <property type="match status" value="1"/>
</dbReference>
<dbReference type="SUPFAM" id="SSF46785">
    <property type="entry name" value="Winged helix' DNA-binding domain"/>
    <property type="match status" value="1"/>
</dbReference>
<evidence type="ECO:0000313" key="13">
    <source>
        <dbReference type="EMBL" id="GAH98801.1"/>
    </source>
</evidence>
<dbReference type="InterPro" id="IPR005234">
    <property type="entry name" value="ScpB_csome_segregation"/>
</dbReference>
<evidence type="ECO:0000256" key="4">
    <source>
        <dbReference type="ARBA" id="ARBA00022679"/>
    </source>
</evidence>
<dbReference type="GO" id="GO:0036431">
    <property type="term" value="F:dCMP kinase activity"/>
    <property type="evidence" value="ECO:0007669"/>
    <property type="project" value="InterPro"/>
</dbReference>
<dbReference type="EC" id="2.7.4.25" evidence="1"/>
<comment type="catalytic activity">
    <reaction evidence="11">
        <text>CMP + ATP = CDP + ADP</text>
        <dbReference type="Rhea" id="RHEA:11600"/>
        <dbReference type="ChEBI" id="CHEBI:30616"/>
        <dbReference type="ChEBI" id="CHEBI:58069"/>
        <dbReference type="ChEBI" id="CHEBI:60377"/>
        <dbReference type="ChEBI" id="CHEBI:456216"/>
        <dbReference type="EC" id="2.7.4.25"/>
    </reaction>
</comment>
<evidence type="ECO:0000256" key="9">
    <source>
        <dbReference type="ARBA" id="ARBA00023306"/>
    </source>
</evidence>
<keyword evidence="9" id="KW-0131">Cell cycle</keyword>
<evidence type="ECO:0000256" key="3">
    <source>
        <dbReference type="ARBA" id="ARBA00022618"/>
    </source>
</evidence>
<evidence type="ECO:0000256" key="2">
    <source>
        <dbReference type="ARBA" id="ARBA00022490"/>
    </source>
</evidence>
<name>X1JVL9_9ZZZZ</name>
<dbReference type="Gene3D" id="3.40.50.300">
    <property type="entry name" value="P-loop containing nucleotide triphosphate hydrolases"/>
    <property type="match status" value="1"/>
</dbReference>
<keyword evidence="7" id="KW-0159">Chromosome partition</keyword>
<evidence type="ECO:0000256" key="5">
    <source>
        <dbReference type="ARBA" id="ARBA00022741"/>
    </source>
</evidence>
<dbReference type="PANTHER" id="PTHR34298:SF2">
    <property type="entry name" value="SEGREGATION AND CONDENSATION PROTEIN B"/>
    <property type="match status" value="1"/>
</dbReference>
<dbReference type="InterPro" id="IPR027417">
    <property type="entry name" value="P-loop_NTPase"/>
</dbReference>
<sequence length="170" mass="18787">MLSSVFIKGAIFLFLSLSSLSSTMRGYFSQAALEVLSIIAYNQPISRIKINEIRGVRSESAISTLLSKRLISKVSEEFGPANPILYKTTPLFLETFGLNSLKDLPSIDKFSEDIESVENVNKEKTENEVNINKKTKYINAIAIDGPAGSGKSTVSKELANKLDFFYLYTG</sequence>
<dbReference type="InterPro" id="IPR011994">
    <property type="entry name" value="Cytidylate_kinase_dom"/>
</dbReference>
<evidence type="ECO:0000256" key="6">
    <source>
        <dbReference type="ARBA" id="ARBA00022777"/>
    </source>
</evidence>
<evidence type="ECO:0000256" key="10">
    <source>
        <dbReference type="ARBA" id="ARBA00047615"/>
    </source>
</evidence>
<proteinExistence type="predicted"/>
<dbReference type="PANTHER" id="PTHR34298">
    <property type="entry name" value="SEGREGATION AND CONDENSATION PROTEIN B"/>
    <property type="match status" value="1"/>
</dbReference>
<dbReference type="InterPro" id="IPR036390">
    <property type="entry name" value="WH_DNA-bd_sf"/>
</dbReference>
<dbReference type="GO" id="GO:0006139">
    <property type="term" value="P:nucleobase-containing compound metabolic process"/>
    <property type="evidence" value="ECO:0007669"/>
    <property type="project" value="InterPro"/>
</dbReference>
<keyword evidence="4" id="KW-0808">Transferase</keyword>
<dbReference type="EMBL" id="BARV01003032">
    <property type="protein sequence ID" value="GAH98801.1"/>
    <property type="molecule type" value="Genomic_DNA"/>
</dbReference>
<reference evidence="13" key="1">
    <citation type="journal article" date="2014" name="Front. Microbiol.">
        <title>High frequency of phylogenetically diverse reductive dehalogenase-homologous genes in deep subseafloor sedimentary metagenomes.</title>
        <authorList>
            <person name="Kawai M."/>
            <person name="Futagami T."/>
            <person name="Toyoda A."/>
            <person name="Takaki Y."/>
            <person name="Nishi S."/>
            <person name="Hori S."/>
            <person name="Arai W."/>
            <person name="Tsubouchi T."/>
            <person name="Morono Y."/>
            <person name="Uchiyama I."/>
            <person name="Ito T."/>
            <person name="Fujiyama A."/>
            <person name="Inagaki F."/>
            <person name="Takami H."/>
        </authorList>
    </citation>
    <scope>NUCLEOTIDE SEQUENCE</scope>
    <source>
        <strain evidence="13">Expedition CK06-06</strain>
    </source>
</reference>
<keyword evidence="5" id="KW-0547">Nucleotide-binding</keyword>
<keyword evidence="8" id="KW-0067">ATP-binding</keyword>
<dbReference type="AlphaFoldDB" id="X1JVL9"/>
<comment type="catalytic activity">
    <reaction evidence="10">
        <text>dCMP + ATP = dCDP + ADP</text>
        <dbReference type="Rhea" id="RHEA:25094"/>
        <dbReference type="ChEBI" id="CHEBI:30616"/>
        <dbReference type="ChEBI" id="CHEBI:57566"/>
        <dbReference type="ChEBI" id="CHEBI:58593"/>
        <dbReference type="ChEBI" id="CHEBI:456216"/>
        <dbReference type="EC" id="2.7.4.25"/>
    </reaction>
</comment>
<feature type="domain" description="Cytidylate kinase" evidence="12">
    <location>
        <begin position="141"/>
        <end position="170"/>
    </location>
</feature>
<dbReference type="GO" id="GO:0005524">
    <property type="term" value="F:ATP binding"/>
    <property type="evidence" value="ECO:0007669"/>
    <property type="project" value="UniProtKB-KW"/>
</dbReference>
<organism evidence="13">
    <name type="scientific">marine sediment metagenome</name>
    <dbReference type="NCBI Taxonomy" id="412755"/>
    <lineage>
        <taxon>unclassified sequences</taxon>
        <taxon>metagenomes</taxon>
        <taxon>ecological metagenomes</taxon>
    </lineage>
</organism>
<keyword evidence="2" id="KW-0963">Cytoplasm</keyword>
<keyword evidence="3" id="KW-0132">Cell division</keyword>
<dbReference type="GO" id="GO:0051304">
    <property type="term" value="P:chromosome separation"/>
    <property type="evidence" value="ECO:0007669"/>
    <property type="project" value="InterPro"/>
</dbReference>
<dbReference type="Pfam" id="PF04079">
    <property type="entry name" value="SMC_ScpB"/>
    <property type="match status" value="1"/>
</dbReference>